<comment type="caution">
    <text evidence="2">The sequence shown here is derived from an EMBL/GenBank/DDBJ whole genome shotgun (WGS) entry which is preliminary data.</text>
</comment>
<feature type="region of interest" description="Disordered" evidence="1">
    <location>
        <begin position="1"/>
        <end position="31"/>
    </location>
</feature>
<feature type="non-terminal residue" evidence="2">
    <location>
        <position position="97"/>
    </location>
</feature>
<reference evidence="2" key="1">
    <citation type="journal article" date="2019" name="Sci. Rep.">
        <title>Draft genome of Tanacetum cinerariifolium, the natural source of mosquito coil.</title>
        <authorList>
            <person name="Yamashiro T."/>
            <person name="Shiraishi A."/>
            <person name="Satake H."/>
            <person name="Nakayama K."/>
        </authorList>
    </citation>
    <scope>NUCLEOTIDE SEQUENCE</scope>
</reference>
<feature type="compositionally biased region" description="Basic and acidic residues" evidence="1">
    <location>
        <begin position="15"/>
        <end position="26"/>
    </location>
</feature>
<protein>
    <submittedName>
        <fullName evidence="2">Uncharacterized protein</fullName>
    </submittedName>
</protein>
<accession>A0A699V6B0</accession>
<name>A0A699V6B0_TANCI</name>
<gene>
    <name evidence="2" type="ORF">Tci_902784</name>
</gene>
<evidence type="ECO:0000256" key="1">
    <source>
        <dbReference type="SAM" id="MobiDB-lite"/>
    </source>
</evidence>
<sequence>MDRDDAVALMDDKEEDKKEEEAKVIEDDQVQGRQAASQAKIYKIDMDHALKVLIMQEDEPAKVREVVDVVTTAKVIIEIITVACETITAASTTISTV</sequence>
<dbReference type="EMBL" id="BKCJ011407812">
    <property type="protein sequence ID" value="GFD30815.1"/>
    <property type="molecule type" value="Genomic_DNA"/>
</dbReference>
<proteinExistence type="predicted"/>
<dbReference type="AlphaFoldDB" id="A0A699V6B0"/>
<organism evidence="2">
    <name type="scientific">Tanacetum cinerariifolium</name>
    <name type="common">Dalmatian daisy</name>
    <name type="synonym">Chrysanthemum cinerariifolium</name>
    <dbReference type="NCBI Taxonomy" id="118510"/>
    <lineage>
        <taxon>Eukaryota</taxon>
        <taxon>Viridiplantae</taxon>
        <taxon>Streptophyta</taxon>
        <taxon>Embryophyta</taxon>
        <taxon>Tracheophyta</taxon>
        <taxon>Spermatophyta</taxon>
        <taxon>Magnoliopsida</taxon>
        <taxon>eudicotyledons</taxon>
        <taxon>Gunneridae</taxon>
        <taxon>Pentapetalae</taxon>
        <taxon>asterids</taxon>
        <taxon>campanulids</taxon>
        <taxon>Asterales</taxon>
        <taxon>Asteraceae</taxon>
        <taxon>Asteroideae</taxon>
        <taxon>Anthemideae</taxon>
        <taxon>Anthemidinae</taxon>
        <taxon>Tanacetum</taxon>
    </lineage>
</organism>
<evidence type="ECO:0000313" key="2">
    <source>
        <dbReference type="EMBL" id="GFD30815.1"/>
    </source>
</evidence>